<dbReference type="InterPro" id="IPR016181">
    <property type="entry name" value="Acyl_CoA_acyltransferase"/>
</dbReference>
<protein>
    <submittedName>
        <fullName evidence="1">Uncharacterized protein</fullName>
    </submittedName>
</protein>
<organism evidence="1 2">
    <name type="scientific">Aerosticca soli</name>
    <dbReference type="NCBI Taxonomy" id="2010829"/>
    <lineage>
        <taxon>Bacteria</taxon>
        <taxon>Pseudomonadati</taxon>
        <taxon>Pseudomonadota</taxon>
        <taxon>Gammaproteobacteria</taxon>
        <taxon>Lysobacterales</taxon>
        <taxon>Rhodanobacteraceae</taxon>
        <taxon>Aerosticca</taxon>
    </lineage>
</organism>
<reference evidence="2" key="2">
    <citation type="submission" date="2018-06" db="EMBL/GenBank/DDBJ databases">
        <title>Genome sequence of Rhodanobacteraceae bacterium strain Dysh456.</title>
        <authorList>
            <person name="Fukui M."/>
        </authorList>
    </citation>
    <scope>NUCLEOTIDE SEQUENCE [LARGE SCALE GENOMIC DNA]</scope>
    <source>
        <strain evidence="2">Dysh456</strain>
    </source>
</reference>
<keyword evidence="2" id="KW-1185">Reference proteome</keyword>
<dbReference type="Gene3D" id="3.40.630.30">
    <property type="match status" value="1"/>
</dbReference>
<dbReference type="KEGG" id="rbd:ALSL_1569"/>
<reference evidence="2" key="1">
    <citation type="submission" date="2018-04" db="EMBL/GenBank/DDBJ databases">
        <authorList>
            <person name="Watanabe M."/>
            <person name="Kojima H."/>
        </authorList>
    </citation>
    <scope>NUCLEOTIDE SEQUENCE [LARGE SCALE GENOMIC DNA]</scope>
    <source>
        <strain evidence="2">Dysh456</strain>
    </source>
</reference>
<dbReference type="Proteomes" id="UP000270530">
    <property type="component" value="Chromosome"/>
</dbReference>
<dbReference type="EMBL" id="AP018560">
    <property type="protein sequence ID" value="BBD80224.1"/>
    <property type="molecule type" value="Genomic_DNA"/>
</dbReference>
<evidence type="ECO:0000313" key="1">
    <source>
        <dbReference type="EMBL" id="BBD80224.1"/>
    </source>
</evidence>
<dbReference type="Pfam" id="PF04339">
    <property type="entry name" value="FemAB_like"/>
    <property type="match status" value="1"/>
</dbReference>
<dbReference type="AlphaFoldDB" id="A0A2Z6E6D5"/>
<gene>
    <name evidence="1" type="ORF">ALSL_1569</name>
</gene>
<dbReference type="InterPro" id="IPR007434">
    <property type="entry name" value="FemAB-like"/>
</dbReference>
<sequence>MAYLSLDFNDVQAYLARLSASRRKDLRRKLRAIDRLEVDIIPTGDDRFHKPEVLADFYALYRNVYAQSQVHFDLLSMDFFRALLQDANNRGIVFVYRHHGEMIGWNLCYEYSGKLIDKYIGLAYPAARENNLYFVSWIRNIDYALSRGLRHYVAGWTDATVKRDLGASFTMTRHLVHVRSSLLRGLLRRLAPSFAGESVAVQPA</sequence>
<proteinExistence type="predicted"/>
<accession>A0A2Z6E6D5</accession>
<evidence type="ECO:0000313" key="2">
    <source>
        <dbReference type="Proteomes" id="UP000270530"/>
    </source>
</evidence>
<name>A0A2Z6E6D5_9GAMM</name>
<dbReference type="SUPFAM" id="SSF55729">
    <property type="entry name" value="Acyl-CoA N-acyltransferases (Nat)"/>
    <property type="match status" value="1"/>
</dbReference>